<keyword evidence="6 8" id="KW-1133">Transmembrane helix</keyword>
<feature type="transmembrane region" description="Helical" evidence="8">
    <location>
        <begin position="51"/>
        <end position="70"/>
    </location>
</feature>
<evidence type="ECO:0000313" key="9">
    <source>
        <dbReference type="EMBL" id="TXK03470.1"/>
    </source>
</evidence>
<reference evidence="9 10" key="1">
    <citation type="submission" date="2019-08" db="EMBL/GenBank/DDBJ databases">
        <authorList>
            <person name="Dong K."/>
        </authorList>
    </citation>
    <scope>NUCLEOTIDE SEQUENCE [LARGE SCALE GENOMIC DNA]</scope>
    <source>
        <strain evidence="9 10">M4-8</strain>
    </source>
</reference>
<dbReference type="InterPro" id="IPR004268">
    <property type="entry name" value="MurJ"/>
</dbReference>
<dbReference type="GO" id="GO:0034204">
    <property type="term" value="P:lipid translocation"/>
    <property type="evidence" value="ECO:0007669"/>
    <property type="project" value="TreeGrafter"/>
</dbReference>
<sequence>MANIGRASAFIAAGTLVSRLTGLVRTMVLVTAIGVFAVGDAFNTANGLPNQIYALVSAGLLTAIVVPQVVKAARNADGGSAFISKLFTIGIVGLFAVTVVAMIAVPWLVELYSPEFSPAQKGLATALAYWCVPQLFFYGAFALIGETLNARNVFGPYAWAPVVNNIVSTAGFALIIWLYGGNLTDIADWTPERIALLGGSATLGIAVQFFALLLFWKRAKLRVRPDFHWRGVGLGEVVKMAGWTFLMVLVGTIGGIVQSQVVSEASGALEGNPAGLVMSNAWLVYMVPYSVIVLSIGTPYFTRMSELGSAGETERLRETIDSSIRTLGFFIVLATAVLAAGALPATRIFTNSAAEAAVSAPVLLAYLVNLIPVAILFVIQRMFYILGDTRTPFFFTLLQGMLVVISAYLAAAFLPLELLAAGVALGQSVATIVQLIVATILLRRRFGSLMAGSWLRGYARFGVAGLIAGLAGWGIWQLLGGADSWMLDSKIFGIVGLGIIGVVAGAVYIGVLAIVRAPELSVATDTIKRFRRRSAE</sequence>
<feature type="transmembrane region" description="Helical" evidence="8">
    <location>
        <begin position="82"/>
        <end position="107"/>
    </location>
</feature>
<evidence type="ECO:0000256" key="2">
    <source>
        <dbReference type="ARBA" id="ARBA00022475"/>
    </source>
</evidence>
<feature type="transmembrane region" description="Helical" evidence="8">
    <location>
        <begin position="20"/>
        <end position="39"/>
    </location>
</feature>
<feature type="transmembrane region" description="Helical" evidence="8">
    <location>
        <begin position="282"/>
        <end position="302"/>
    </location>
</feature>
<dbReference type="RefSeq" id="WP_147826401.1">
    <property type="nucleotide sequence ID" value="NZ_BAAARG010000001.1"/>
</dbReference>
<feature type="transmembrane region" description="Helical" evidence="8">
    <location>
        <begin position="419"/>
        <end position="441"/>
    </location>
</feature>
<dbReference type="PANTHER" id="PTHR47019:SF1">
    <property type="entry name" value="LIPID II FLIPPASE MURJ"/>
    <property type="match status" value="1"/>
</dbReference>
<keyword evidence="7 8" id="KW-0472">Membrane</keyword>
<keyword evidence="4" id="KW-0133">Cell shape</keyword>
<feature type="transmembrane region" description="Helical" evidence="8">
    <location>
        <begin position="461"/>
        <end position="479"/>
    </location>
</feature>
<keyword evidence="2" id="KW-1003">Cell membrane</keyword>
<dbReference type="PRINTS" id="PR01806">
    <property type="entry name" value="VIRFACTRMVIN"/>
</dbReference>
<feature type="transmembrane region" description="Helical" evidence="8">
    <location>
        <begin position="157"/>
        <end position="179"/>
    </location>
</feature>
<feature type="transmembrane region" description="Helical" evidence="8">
    <location>
        <begin position="491"/>
        <end position="515"/>
    </location>
</feature>
<name>A0A5C8HKF1_9MICO</name>
<dbReference type="NCBIfam" id="TIGR01695">
    <property type="entry name" value="murJ_mviN"/>
    <property type="match status" value="1"/>
</dbReference>
<keyword evidence="5" id="KW-0573">Peptidoglycan synthesis</keyword>
<feature type="transmembrane region" description="Helical" evidence="8">
    <location>
        <begin position="323"/>
        <end position="343"/>
    </location>
</feature>
<feature type="transmembrane region" description="Helical" evidence="8">
    <location>
        <begin position="363"/>
        <end position="386"/>
    </location>
</feature>
<dbReference type="PANTHER" id="PTHR47019">
    <property type="entry name" value="LIPID II FLIPPASE MURJ"/>
    <property type="match status" value="1"/>
</dbReference>
<evidence type="ECO:0000313" key="10">
    <source>
        <dbReference type="Proteomes" id="UP000321196"/>
    </source>
</evidence>
<gene>
    <name evidence="9" type="primary">murJ</name>
    <name evidence="9" type="ORF">FVP60_11355</name>
</gene>
<feature type="transmembrane region" description="Helical" evidence="8">
    <location>
        <begin position="127"/>
        <end position="145"/>
    </location>
</feature>
<dbReference type="OrthoDB" id="9786339at2"/>
<evidence type="ECO:0000256" key="7">
    <source>
        <dbReference type="ARBA" id="ARBA00023136"/>
    </source>
</evidence>
<dbReference type="InterPro" id="IPR051050">
    <property type="entry name" value="Lipid_II_flippase_MurJ/MviN"/>
</dbReference>
<evidence type="ECO:0000256" key="3">
    <source>
        <dbReference type="ARBA" id="ARBA00022692"/>
    </source>
</evidence>
<dbReference type="CDD" id="cd13123">
    <property type="entry name" value="MATE_MurJ_like"/>
    <property type="match status" value="1"/>
</dbReference>
<evidence type="ECO:0000256" key="1">
    <source>
        <dbReference type="ARBA" id="ARBA00004651"/>
    </source>
</evidence>
<feature type="transmembrane region" description="Helical" evidence="8">
    <location>
        <begin position="393"/>
        <end position="413"/>
    </location>
</feature>
<comment type="caution">
    <text evidence="9">The sequence shown here is derived from an EMBL/GenBank/DDBJ whole genome shotgun (WGS) entry which is preliminary data.</text>
</comment>
<dbReference type="Proteomes" id="UP000321196">
    <property type="component" value="Unassembled WGS sequence"/>
</dbReference>
<dbReference type="GO" id="GO:0005886">
    <property type="term" value="C:plasma membrane"/>
    <property type="evidence" value="ECO:0007669"/>
    <property type="project" value="UniProtKB-SubCell"/>
</dbReference>
<keyword evidence="10" id="KW-1185">Reference proteome</keyword>
<keyword evidence="3 8" id="KW-0812">Transmembrane</keyword>
<feature type="transmembrane region" description="Helical" evidence="8">
    <location>
        <begin position="237"/>
        <end position="262"/>
    </location>
</feature>
<comment type="subcellular location">
    <subcellularLocation>
        <location evidence="1">Cell membrane</location>
        <topology evidence="1">Multi-pass membrane protein</topology>
    </subcellularLocation>
</comment>
<evidence type="ECO:0000256" key="5">
    <source>
        <dbReference type="ARBA" id="ARBA00022984"/>
    </source>
</evidence>
<evidence type="ECO:0000256" key="4">
    <source>
        <dbReference type="ARBA" id="ARBA00022960"/>
    </source>
</evidence>
<feature type="transmembrane region" description="Helical" evidence="8">
    <location>
        <begin position="194"/>
        <end position="216"/>
    </location>
</feature>
<evidence type="ECO:0000256" key="8">
    <source>
        <dbReference type="SAM" id="Phobius"/>
    </source>
</evidence>
<evidence type="ECO:0000256" key="6">
    <source>
        <dbReference type="ARBA" id="ARBA00022989"/>
    </source>
</evidence>
<dbReference type="EMBL" id="VRSW01000004">
    <property type="protein sequence ID" value="TXK03470.1"/>
    <property type="molecule type" value="Genomic_DNA"/>
</dbReference>
<protein>
    <submittedName>
        <fullName evidence="9">Murein biosynthesis integral membrane protein MurJ</fullName>
    </submittedName>
</protein>
<accession>A0A5C8HKF1</accession>
<dbReference type="GO" id="GO:0015648">
    <property type="term" value="F:lipid-linked peptidoglycan transporter activity"/>
    <property type="evidence" value="ECO:0007669"/>
    <property type="project" value="TreeGrafter"/>
</dbReference>
<dbReference type="GO" id="GO:0008360">
    <property type="term" value="P:regulation of cell shape"/>
    <property type="evidence" value="ECO:0007669"/>
    <property type="project" value="UniProtKB-KW"/>
</dbReference>
<proteinExistence type="predicted"/>
<organism evidence="9 10">
    <name type="scientific">Microbacterium mitrae</name>
    <dbReference type="NCBI Taxonomy" id="664640"/>
    <lineage>
        <taxon>Bacteria</taxon>
        <taxon>Bacillati</taxon>
        <taxon>Actinomycetota</taxon>
        <taxon>Actinomycetes</taxon>
        <taxon>Micrococcales</taxon>
        <taxon>Microbacteriaceae</taxon>
        <taxon>Microbacterium</taxon>
    </lineage>
</organism>
<dbReference type="GO" id="GO:0009252">
    <property type="term" value="P:peptidoglycan biosynthetic process"/>
    <property type="evidence" value="ECO:0007669"/>
    <property type="project" value="UniProtKB-KW"/>
</dbReference>
<dbReference type="AlphaFoldDB" id="A0A5C8HKF1"/>
<dbReference type="Pfam" id="PF03023">
    <property type="entry name" value="MurJ"/>
    <property type="match status" value="1"/>
</dbReference>